<evidence type="ECO:0000256" key="1">
    <source>
        <dbReference type="ARBA" id="ARBA00001974"/>
    </source>
</evidence>
<evidence type="ECO:0000256" key="2">
    <source>
        <dbReference type="ARBA" id="ARBA00004777"/>
    </source>
</evidence>
<reference evidence="7 8" key="1">
    <citation type="submission" date="2016-04" db="EMBL/GenBank/DDBJ databases">
        <authorList>
            <person name="Evans L.H."/>
            <person name="Alamgir A."/>
            <person name="Owens N."/>
            <person name="Weber N.D."/>
            <person name="Virtaneva K."/>
            <person name="Barbian K."/>
            <person name="Babar A."/>
            <person name="Rosenke K."/>
        </authorList>
    </citation>
    <scope>NUCLEOTIDE SEQUENCE [LARGE SCALE GENOMIC DNA]</scope>
    <source>
        <strain evidence="8">S5(T) (JCM 30642 \VKM B-2941)</strain>
    </source>
</reference>
<comment type="cofactor">
    <cofactor evidence="1">
        <name>FAD</name>
        <dbReference type="ChEBI" id="CHEBI:57692"/>
    </cofactor>
</comment>
<accession>A0A1N5WWC6</accession>
<evidence type="ECO:0000256" key="5">
    <source>
        <dbReference type="ARBA" id="ARBA00022827"/>
    </source>
</evidence>
<keyword evidence="5" id="KW-0274">FAD</keyword>
<evidence type="ECO:0000256" key="4">
    <source>
        <dbReference type="ARBA" id="ARBA00022630"/>
    </source>
</evidence>
<dbReference type="GeneID" id="41589232"/>
<protein>
    <submittedName>
        <fullName evidence="7">5,10-methylenetetrahydrofolate reductase</fullName>
    </submittedName>
</protein>
<proteinExistence type="inferred from homology"/>
<dbReference type="Proteomes" id="UP000195607">
    <property type="component" value="Chromosome I"/>
</dbReference>
<dbReference type="GO" id="GO:0005829">
    <property type="term" value="C:cytosol"/>
    <property type="evidence" value="ECO:0007669"/>
    <property type="project" value="TreeGrafter"/>
</dbReference>
<organism evidence="7 8">
    <name type="scientific">Cuniculiplasma divulgatum</name>
    <dbReference type="NCBI Taxonomy" id="1673428"/>
    <lineage>
        <taxon>Archaea</taxon>
        <taxon>Methanobacteriati</taxon>
        <taxon>Thermoplasmatota</taxon>
        <taxon>Thermoplasmata</taxon>
        <taxon>Thermoplasmatales</taxon>
        <taxon>Cuniculiplasmataceae</taxon>
        <taxon>Cuniculiplasma</taxon>
    </lineage>
</organism>
<dbReference type="AlphaFoldDB" id="A0A1N5WWC6"/>
<dbReference type="InterPro" id="IPR003171">
    <property type="entry name" value="Mehydrof_redctse-like"/>
</dbReference>
<dbReference type="PANTHER" id="PTHR45754">
    <property type="entry name" value="METHYLENETETRAHYDROFOLATE REDUCTASE"/>
    <property type="match status" value="1"/>
</dbReference>
<evidence type="ECO:0000313" key="8">
    <source>
        <dbReference type="Proteomes" id="UP000195607"/>
    </source>
</evidence>
<dbReference type="Pfam" id="PF02219">
    <property type="entry name" value="MTHFR"/>
    <property type="match status" value="1"/>
</dbReference>
<dbReference type="PANTHER" id="PTHR45754:SF3">
    <property type="entry name" value="METHYLENETETRAHYDROFOLATE REDUCTASE (NADPH)"/>
    <property type="match status" value="1"/>
</dbReference>
<evidence type="ECO:0000256" key="3">
    <source>
        <dbReference type="ARBA" id="ARBA00006743"/>
    </source>
</evidence>
<keyword evidence="4" id="KW-0285">Flavoprotein</keyword>
<dbReference type="GO" id="GO:0071949">
    <property type="term" value="F:FAD binding"/>
    <property type="evidence" value="ECO:0007669"/>
    <property type="project" value="TreeGrafter"/>
</dbReference>
<sequence>MQISNFQSKQKILKSVEIVPKRNENIDDLLAAREIFSDIADMVTAPENQMGRPGIDPLMALYIMTHGTNVIAMPHVTPRDKNTLYISSQILTSEKLGINHFFVIGGDPISGNFGREVREMDTNETIRHIRKFSREQERDKEAIIGAALNPYRNSEEEIVRSKIESGATLFISQMCYNSEPFKKKWIRQRKFKLFLGFMPILKKSNIESLSKMGVLLPEGLKSIIANSENLRDTSLKLIDNLVSDMKGYIDGVHIMPIGNNEIAKEIMEVL</sequence>
<comment type="similarity">
    <text evidence="3">Belongs to the methylenetetrahydrofolate reductase family.</text>
</comment>
<dbReference type="GO" id="GO:0004489">
    <property type="term" value="F:methylenetetrahydrofolate reductase [NAD(P)H] activity"/>
    <property type="evidence" value="ECO:0007669"/>
    <property type="project" value="InterPro"/>
</dbReference>
<evidence type="ECO:0000256" key="6">
    <source>
        <dbReference type="ARBA" id="ARBA00023002"/>
    </source>
</evidence>
<name>A0A1N5WWC6_9ARCH</name>
<dbReference type="EMBL" id="LT671858">
    <property type="protein sequence ID" value="SIM88860.1"/>
    <property type="molecule type" value="Genomic_DNA"/>
</dbReference>
<dbReference type="Gene3D" id="3.20.20.220">
    <property type="match status" value="1"/>
</dbReference>
<gene>
    <name evidence="7" type="ORF">CSP5_1996</name>
</gene>
<dbReference type="RefSeq" id="WP_148690246.1">
    <property type="nucleotide sequence ID" value="NZ_LT671858.1"/>
</dbReference>
<dbReference type="UniPathway" id="UPA00193"/>
<dbReference type="SUPFAM" id="SSF51730">
    <property type="entry name" value="FAD-linked oxidoreductase"/>
    <property type="match status" value="1"/>
</dbReference>
<evidence type="ECO:0000313" key="7">
    <source>
        <dbReference type="EMBL" id="SIM88860.1"/>
    </source>
</evidence>
<keyword evidence="6" id="KW-0560">Oxidoreductase</keyword>
<dbReference type="GO" id="GO:0009086">
    <property type="term" value="P:methionine biosynthetic process"/>
    <property type="evidence" value="ECO:0007669"/>
    <property type="project" value="TreeGrafter"/>
</dbReference>
<dbReference type="GO" id="GO:0035999">
    <property type="term" value="P:tetrahydrofolate interconversion"/>
    <property type="evidence" value="ECO:0007669"/>
    <property type="project" value="UniProtKB-UniPathway"/>
</dbReference>
<comment type="pathway">
    <text evidence="2">One-carbon metabolism; tetrahydrofolate interconversion.</text>
</comment>
<dbReference type="InterPro" id="IPR029041">
    <property type="entry name" value="FAD-linked_oxidoreductase-like"/>
</dbReference>